<dbReference type="EMBL" id="CP093349">
    <property type="protein sequence ID" value="WOH08736.1"/>
    <property type="molecule type" value="Genomic_DNA"/>
</dbReference>
<proteinExistence type="predicted"/>
<dbReference type="Gramene" id="KZM80869">
    <property type="protein sequence ID" value="KZM80869"/>
    <property type="gene ID" value="DCAR_031549"/>
</dbReference>
<accession>A0A175YBA0</accession>
<sequence>MASNFQLENLQKQLENLQQLVDLLMQKEVISNQQIMSLQNDVTVLQNTLLNNEQISQQIWAQFSNEIKSFKIDVKADIAGVKADIAGVINSDMYEKIVNKMTVMFNEVYRRLPEPVAQSRAENVSSRAQNVSSSTPQNF</sequence>
<organism evidence="1 2">
    <name type="scientific">Daucus carota subsp. sativus</name>
    <name type="common">Carrot</name>
    <dbReference type="NCBI Taxonomy" id="79200"/>
    <lineage>
        <taxon>Eukaryota</taxon>
        <taxon>Viridiplantae</taxon>
        <taxon>Streptophyta</taxon>
        <taxon>Embryophyta</taxon>
        <taxon>Tracheophyta</taxon>
        <taxon>Spermatophyta</taxon>
        <taxon>Magnoliopsida</taxon>
        <taxon>eudicotyledons</taxon>
        <taxon>Gunneridae</taxon>
        <taxon>Pentapetalae</taxon>
        <taxon>asterids</taxon>
        <taxon>campanulids</taxon>
        <taxon>Apiales</taxon>
        <taxon>Apiaceae</taxon>
        <taxon>Apioideae</taxon>
        <taxon>Scandiceae</taxon>
        <taxon>Daucinae</taxon>
        <taxon>Daucus</taxon>
        <taxon>Daucus sect. Daucus</taxon>
    </lineage>
</organism>
<reference evidence="1" key="1">
    <citation type="journal article" date="2016" name="Nat. Genet.">
        <title>A high-quality carrot genome assembly provides new insights into carotenoid accumulation and asterid genome evolution.</title>
        <authorList>
            <person name="Iorizzo M."/>
            <person name="Ellison S."/>
            <person name="Senalik D."/>
            <person name="Zeng P."/>
            <person name="Satapoomin P."/>
            <person name="Huang J."/>
            <person name="Bowman M."/>
            <person name="Iovene M."/>
            <person name="Sanseverino W."/>
            <person name="Cavagnaro P."/>
            <person name="Yildiz M."/>
            <person name="Macko-Podgorni A."/>
            <person name="Moranska E."/>
            <person name="Grzebelus E."/>
            <person name="Grzebelus D."/>
            <person name="Ashrafi H."/>
            <person name="Zheng Z."/>
            <person name="Cheng S."/>
            <person name="Spooner D."/>
            <person name="Van Deynze A."/>
            <person name="Simon P."/>
        </authorList>
    </citation>
    <scope>NUCLEOTIDE SEQUENCE</scope>
    <source>
        <tissue evidence="1">Leaf</tissue>
    </source>
</reference>
<name>A0A175YBA0_DAUCS</name>
<evidence type="ECO:0000313" key="1">
    <source>
        <dbReference type="EMBL" id="WOH08736.1"/>
    </source>
</evidence>
<gene>
    <name evidence="1" type="ORF">DCAR_0728183</name>
</gene>
<keyword evidence="2" id="KW-1185">Reference proteome</keyword>
<dbReference type="Proteomes" id="UP000077755">
    <property type="component" value="Chromosome 7"/>
</dbReference>
<reference evidence="1" key="2">
    <citation type="submission" date="2022-03" db="EMBL/GenBank/DDBJ databases">
        <title>Draft title - Genomic analysis of global carrot germplasm unveils the trajectory of domestication and the origin of high carotenoid orange carrot.</title>
        <authorList>
            <person name="Iorizzo M."/>
            <person name="Ellison S."/>
            <person name="Senalik D."/>
            <person name="Macko-Podgorni A."/>
            <person name="Grzebelus D."/>
            <person name="Bostan H."/>
            <person name="Rolling W."/>
            <person name="Curaba J."/>
            <person name="Simon P."/>
        </authorList>
    </citation>
    <scope>NUCLEOTIDE SEQUENCE</scope>
    <source>
        <tissue evidence="1">Leaf</tissue>
    </source>
</reference>
<dbReference type="AlphaFoldDB" id="A0A175YBA0"/>
<protein>
    <submittedName>
        <fullName evidence="1">Uncharacterized protein</fullName>
    </submittedName>
</protein>
<evidence type="ECO:0000313" key="2">
    <source>
        <dbReference type="Proteomes" id="UP000077755"/>
    </source>
</evidence>